<evidence type="ECO:0000256" key="3">
    <source>
        <dbReference type="ARBA" id="ARBA00023163"/>
    </source>
</evidence>
<dbReference type="PANTHER" id="PTHR42756:SF1">
    <property type="entry name" value="TRANSCRIPTIONAL REPRESSOR OF EMRAB OPERON"/>
    <property type="match status" value="1"/>
</dbReference>
<evidence type="ECO:0000313" key="6">
    <source>
        <dbReference type="EMBL" id="ESR22999.1"/>
    </source>
</evidence>
<sequence>MSGEPVNDGIGAEGGDIRDLFSYNLQRLAGVSTRIALLDIKPTFGLNMHDWRALAVLDYLGAAPLQVLAQRAGVQKSQMSRTTVALEQRGLIGRTGNPRDKRSSLLQLTDEGKRIAREVLKVSHERNRRMLAHLSQQEREQLMVLMEKVTRGSLEFLADLKGGSDPEELQTPEPRTLFETETF</sequence>
<dbReference type="PRINTS" id="PR00598">
    <property type="entry name" value="HTHMARR"/>
</dbReference>
<dbReference type="eggNOG" id="COG1846">
    <property type="taxonomic scope" value="Bacteria"/>
</dbReference>
<feature type="domain" description="HTH marR-type" evidence="5">
    <location>
        <begin position="18"/>
        <end position="151"/>
    </location>
</feature>
<dbReference type="InterPro" id="IPR036390">
    <property type="entry name" value="WH_DNA-bd_sf"/>
</dbReference>
<keyword evidence="3" id="KW-0804">Transcription</keyword>
<dbReference type="STRING" id="631454.N177_3067"/>
<dbReference type="SMART" id="SM00347">
    <property type="entry name" value="HTH_MARR"/>
    <property type="match status" value="1"/>
</dbReference>
<dbReference type="Proteomes" id="UP000017819">
    <property type="component" value="Unassembled WGS sequence"/>
</dbReference>
<keyword evidence="7" id="KW-1185">Reference proteome</keyword>
<dbReference type="GO" id="GO:0003700">
    <property type="term" value="F:DNA-binding transcription factor activity"/>
    <property type="evidence" value="ECO:0007669"/>
    <property type="project" value="InterPro"/>
</dbReference>
<keyword evidence="2" id="KW-0238">DNA-binding</keyword>
<dbReference type="SUPFAM" id="SSF46785">
    <property type="entry name" value="Winged helix' DNA-binding domain"/>
    <property type="match status" value="1"/>
</dbReference>
<dbReference type="EMBL" id="AWXZ01000039">
    <property type="protein sequence ID" value="ESR22999.1"/>
    <property type="molecule type" value="Genomic_DNA"/>
</dbReference>
<dbReference type="OrthoDB" id="7269152at2"/>
<feature type="region of interest" description="Disordered" evidence="4">
    <location>
        <begin position="160"/>
        <end position="183"/>
    </location>
</feature>
<dbReference type="InterPro" id="IPR036388">
    <property type="entry name" value="WH-like_DNA-bd_sf"/>
</dbReference>
<dbReference type="Pfam" id="PF01047">
    <property type="entry name" value="MarR"/>
    <property type="match status" value="1"/>
</dbReference>
<evidence type="ECO:0000256" key="4">
    <source>
        <dbReference type="SAM" id="MobiDB-lite"/>
    </source>
</evidence>
<dbReference type="PROSITE" id="PS50995">
    <property type="entry name" value="HTH_MARR_2"/>
    <property type="match status" value="1"/>
</dbReference>
<dbReference type="Gene3D" id="1.10.10.10">
    <property type="entry name" value="Winged helix-like DNA-binding domain superfamily/Winged helix DNA-binding domain"/>
    <property type="match status" value="1"/>
</dbReference>
<evidence type="ECO:0000256" key="2">
    <source>
        <dbReference type="ARBA" id="ARBA00023125"/>
    </source>
</evidence>
<dbReference type="AlphaFoldDB" id="V4RC93"/>
<dbReference type="PANTHER" id="PTHR42756">
    <property type="entry name" value="TRANSCRIPTIONAL REGULATOR, MARR"/>
    <property type="match status" value="1"/>
</dbReference>
<evidence type="ECO:0000256" key="1">
    <source>
        <dbReference type="ARBA" id="ARBA00023015"/>
    </source>
</evidence>
<keyword evidence="1" id="KW-0805">Transcription regulation</keyword>
<dbReference type="RefSeq" id="WP_023433186.1">
    <property type="nucleotide sequence ID" value="NZ_AWXZ01000039.1"/>
</dbReference>
<reference evidence="6 7" key="1">
    <citation type="journal article" date="2014" name="Genome Announc.">
        <title>Draft Genome Sequence of Lutibaculum baratangense Strain AMV1T, Isolated from a Mud Volcano in Andamans, India.</title>
        <authorList>
            <person name="Singh A."/>
            <person name="Sreenivas A."/>
            <person name="Sathyanarayana Reddy G."/>
            <person name="Pinnaka A.K."/>
            <person name="Shivaji S."/>
        </authorList>
    </citation>
    <scope>NUCLEOTIDE SEQUENCE [LARGE SCALE GENOMIC DNA]</scope>
    <source>
        <strain evidence="6 7">AMV1</strain>
    </source>
</reference>
<evidence type="ECO:0000313" key="7">
    <source>
        <dbReference type="Proteomes" id="UP000017819"/>
    </source>
</evidence>
<gene>
    <name evidence="6" type="ORF">N177_3067</name>
</gene>
<comment type="caution">
    <text evidence="6">The sequence shown here is derived from an EMBL/GenBank/DDBJ whole genome shotgun (WGS) entry which is preliminary data.</text>
</comment>
<organism evidence="6 7">
    <name type="scientific">Lutibaculum baratangense AMV1</name>
    <dbReference type="NCBI Taxonomy" id="631454"/>
    <lineage>
        <taxon>Bacteria</taxon>
        <taxon>Pseudomonadati</taxon>
        <taxon>Pseudomonadota</taxon>
        <taxon>Alphaproteobacteria</taxon>
        <taxon>Hyphomicrobiales</taxon>
        <taxon>Tepidamorphaceae</taxon>
        <taxon>Lutibaculum</taxon>
    </lineage>
</organism>
<dbReference type="GO" id="GO:0003677">
    <property type="term" value="F:DNA binding"/>
    <property type="evidence" value="ECO:0007669"/>
    <property type="project" value="UniProtKB-KW"/>
</dbReference>
<protein>
    <submittedName>
        <fullName evidence="6">Transcriptional regulator, MarR family protein</fullName>
    </submittedName>
</protein>
<proteinExistence type="predicted"/>
<dbReference type="InterPro" id="IPR000835">
    <property type="entry name" value="HTH_MarR-typ"/>
</dbReference>
<evidence type="ECO:0000259" key="5">
    <source>
        <dbReference type="PROSITE" id="PS50995"/>
    </source>
</evidence>
<dbReference type="PROSITE" id="PS01117">
    <property type="entry name" value="HTH_MARR_1"/>
    <property type="match status" value="1"/>
</dbReference>
<name>V4RC93_9HYPH</name>
<dbReference type="InterPro" id="IPR023187">
    <property type="entry name" value="Tscrpt_reg_MarR-type_CS"/>
</dbReference>
<accession>V4RC93</accession>